<dbReference type="Proteomes" id="UP000037023">
    <property type="component" value="Unassembled WGS sequence"/>
</dbReference>
<comment type="caution">
    <text evidence="1">The sequence shown here is derived from an EMBL/GenBank/DDBJ whole genome shotgun (WGS) entry which is preliminary data.</text>
</comment>
<evidence type="ECO:0000313" key="2">
    <source>
        <dbReference type="Proteomes" id="UP000037023"/>
    </source>
</evidence>
<name>A0A0L8J3L4_STRVR</name>
<organism evidence="1 2">
    <name type="scientific">Streptomyces viridochromogenes</name>
    <dbReference type="NCBI Taxonomy" id="1938"/>
    <lineage>
        <taxon>Bacteria</taxon>
        <taxon>Bacillati</taxon>
        <taxon>Actinomycetota</taxon>
        <taxon>Actinomycetes</taxon>
        <taxon>Kitasatosporales</taxon>
        <taxon>Streptomycetaceae</taxon>
        <taxon>Streptomyces</taxon>
    </lineage>
</organism>
<accession>A0A0L8J3L4</accession>
<sequence length="121" mass="12607">MRIGTGLKAVDYPALGSSGDLDGDGLSDLWGRKSNNSVVGLPGRTPAADGMALGAEFTIGRTLPTGTQGGTPGKADMMVHMTDGTISVRKNMGTYFDGGTPASAYWSNFLDGPEQGRLYFE</sequence>
<dbReference type="RefSeq" id="WP_033211087.1">
    <property type="nucleotide sequence ID" value="NZ_LGUP01000410.1"/>
</dbReference>
<dbReference type="AlphaFoldDB" id="A0A0L8J3L4"/>
<reference evidence="1 2" key="1">
    <citation type="submission" date="2015-06" db="EMBL/GenBank/DDBJ databases">
        <authorList>
            <person name="Hoefler B.C."/>
            <person name="Straight P.D."/>
        </authorList>
    </citation>
    <scope>NUCLEOTIDE SEQUENCE [LARGE SCALE GENOMIC DNA]</scope>
    <source>
        <strain evidence="1 2">NRRL 3427</strain>
    </source>
</reference>
<dbReference type="EMBL" id="LGUP01000410">
    <property type="protein sequence ID" value="KOG08231.1"/>
    <property type="molecule type" value="Genomic_DNA"/>
</dbReference>
<gene>
    <name evidence="1" type="ORF">ADK34_39370</name>
</gene>
<proteinExistence type="predicted"/>
<evidence type="ECO:0000313" key="1">
    <source>
        <dbReference type="EMBL" id="KOG08231.1"/>
    </source>
</evidence>
<dbReference type="PATRIC" id="fig|1938.6.peg.8473"/>
<protein>
    <submittedName>
        <fullName evidence="1">Uncharacterized protein</fullName>
    </submittedName>
</protein>